<evidence type="ECO:0000313" key="2">
    <source>
        <dbReference type="EMBL" id="KAF2182741.1"/>
    </source>
</evidence>
<dbReference type="AlphaFoldDB" id="A0A6A6DSZ6"/>
<gene>
    <name evidence="2" type="ORF">K469DRAFT_751899</name>
</gene>
<protein>
    <submittedName>
        <fullName evidence="2">Uncharacterized protein</fullName>
    </submittedName>
</protein>
<dbReference type="Proteomes" id="UP000800200">
    <property type="component" value="Unassembled WGS sequence"/>
</dbReference>
<organism evidence="2 3">
    <name type="scientific">Zopfia rhizophila CBS 207.26</name>
    <dbReference type="NCBI Taxonomy" id="1314779"/>
    <lineage>
        <taxon>Eukaryota</taxon>
        <taxon>Fungi</taxon>
        <taxon>Dikarya</taxon>
        <taxon>Ascomycota</taxon>
        <taxon>Pezizomycotina</taxon>
        <taxon>Dothideomycetes</taxon>
        <taxon>Dothideomycetes incertae sedis</taxon>
        <taxon>Zopfiaceae</taxon>
        <taxon>Zopfia</taxon>
    </lineage>
</organism>
<evidence type="ECO:0000256" key="1">
    <source>
        <dbReference type="SAM" id="MobiDB-lite"/>
    </source>
</evidence>
<name>A0A6A6DSZ6_9PEZI</name>
<sequence>MGSLREVANGAERQGIETYEIPDTTLEKAGSEQGVSDHQITHIECRKSLPKSGPNTFQDEDSNDKNVHGQGAVDKLCFAVNYNVPSNICVDGSLLLIAGQISGLRVGHEAVVHNIRDEILYASGHDVLAHFRLIPMCPKNINVLADSVTQSRPIKCSVIVPGIAMLR</sequence>
<reference evidence="2" key="1">
    <citation type="journal article" date="2020" name="Stud. Mycol.">
        <title>101 Dothideomycetes genomes: a test case for predicting lifestyles and emergence of pathogens.</title>
        <authorList>
            <person name="Haridas S."/>
            <person name="Albert R."/>
            <person name="Binder M."/>
            <person name="Bloem J."/>
            <person name="Labutti K."/>
            <person name="Salamov A."/>
            <person name="Andreopoulos B."/>
            <person name="Baker S."/>
            <person name="Barry K."/>
            <person name="Bills G."/>
            <person name="Bluhm B."/>
            <person name="Cannon C."/>
            <person name="Castanera R."/>
            <person name="Culley D."/>
            <person name="Daum C."/>
            <person name="Ezra D."/>
            <person name="Gonzalez J."/>
            <person name="Henrissat B."/>
            <person name="Kuo A."/>
            <person name="Liang C."/>
            <person name="Lipzen A."/>
            <person name="Lutzoni F."/>
            <person name="Magnuson J."/>
            <person name="Mondo S."/>
            <person name="Nolan M."/>
            <person name="Ohm R."/>
            <person name="Pangilinan J."/>
            <person name="Park H.-J."/>
            <person name="Ramirez L."/>
            <person name="Alfaro M."/>
            <person name="Sun H."/>
            <person name="Tritt A."/>
            <person name="Yoshinaga Y."/>
            <person name="Zwiers L.-H."/>
            <person name="Turgeon B."/>
            <person name="Goodwin S."/>
            <person name="Spatafora J."/>
            <person name="Crous P."/>
            <person name="Grigoriev I."/>
        </authorList>
    </citation>
    <scope>NUCLEOTIDE SEQUENCE</scope>
    <source>
        <strain evidence="2">CBS 207.26</strain>
    </source>
</reference>
<feature type="region of interest" description="Disordered" evidence="1">
    <location>
        <begin position="45"/>
        <end position="65"/>
    </location>
</feature>
<keyword evidence="3" id="KW-1185">Reference proteome</keyword>
<accession>A0A6A6DSZ6</accession>
<proteinExistence type="predicted"/>
<evidence type="ECO:0000313" key="3">
    <source>
        <dbReference type="Proteomes" id="UP000800200"/>
    </source>
</evidence>
<dbReference type="EMBL" id="ML994646">
    <property type="protein sequence ID" value="KAF2182741.1"/>
    <property type="molecule type" value="Genomic_DNA"/>
</dbReference>